<dbReference type="EMBL" id="JADJOT010000002">
    <property type="protein sequence ID" value="MBK7953005.1"/>
    <property type="molecule type" value="Genomic_DNA"/>
</dbReference>
<evidence type="ECO:0000313" key="2">
    <source>
        <dbReference type="EMBL" id="MBK7953005.1"/>
    </source>
</evidence>
<comment type="caution">
    <text evidence="2">The sequence shown here is derived from an EMBL/GenBank/DDBJ whole genome shotgun (WGS) entry which is preliminary data.</text>
</comment>
<keyword evidence="1" id="KW-1133">Transmembrane helix</keyword>
<evidence type="ECO:0000313" key="3">
    <source>
        <dbReference type="Proteomes" id="UP000706151"/>
    </source>
</evidence>
<keyword evidence="1" id="KW-0812">Transmembrane</keyword>
<proteinExistence type="predicted"/>
<organism evidence="2 3">
    <name type="scientific">Candidatus Accumulibacter affinis</name>
    <dbReference type="NCBI Taxonomy" id="2954384"/>
    <lineage>
        <taxon>Bacteria</taxon>
        <taxon>Pseudomonadati</taxon>
        <taxon>Pseudomonadota</taxon>
        <taxon>Betaproteobacteria</taxon>
        <taxon>Candidatus Accumulibacter</taxon>
    </lineage>
</organism>
<dbReference type="AlphaFoldDB" id="A0A935W6P9"/>
<dbReference type="InterPro" id="IPR009200">
    <property type="entry name" value="DUF1269_membrane"/>
</dbReference>
<protein>
    <submittedName>
        <fullName evidence="2">DUF1269 domain-containing protein</fullName>
    </submittedName>
</protein>
<sequence length="177" mass="18636">MATLVVIGYDTETEAEETKVKLAQLQKEYLIELEDAVIAVKKPNGKVKLIQPINLTATGAASGSFWGLLVGMIFMMPIVGVAIGAATGAIGGALSDLGINDDFMKKIAESLKPGGSQLFILFKSWTEDKALLELQGMGGTIIQTSLSHEDTEKLQAALDAAKADTPEQAETPSQAAT</sequence>
<gene>
    <name evidence="2" type="ORF">IPK02_02980</name>
</gene>
<name>A0A935W6P9_9PROT</name>
<reference evidence="2 3" key="1">
    <citation type="submission" date="2020-10" db="EMBL/GenBank/DDBJ databases">
        <title>Connecting structure to function with the recovery of over 1000 high-quality activated sludge metagenome-assembled genomes encoding full-length rRNA genes using long-read sequencing.</title>
        <authorList>
            <person name="Singleton C.M."/>
            <person name="Petriglieri F."/>
            <person name="Kristensen J.M."/>
            <person name="Kirkegaard R.H."/>
            <person name="Michaelsen T.Y."/>
            <person name="Andersen M.H."/>
            <person name="Karst S.M."/>
            <person name="Dueholm M.S."/>
            <person name="Nielsen P.H."/>
            <person name="Albertsen M."/>
        </authorList>
    </citation>
    <scope>NUCLEOTIDE SEQUENCE [LARGE SCALE GENOMIC DNA]</scope>
    <source>
        <strain evidence="2">Fred_18-Q3-R57-64_BAT3C.720</strain>
    </source>
</reference>
<feature type="transmembrane region" description="Helical" evidence="1">
    <location>
        <begin position="65"/>
        <end position="94"/>
    </location>
</feature>
<dbReference type="Proteomes" id="UP000706151">
    <property type="component" value="Unassembled WGS sequence"/>
</dbReference>
<evidence type="ECO:0000256" key="1">
    <source>
        <dbReference type="SAM" id="Phobius"/>
    </source>
</evidence>
<accession>A0A935W6P9</accession>
<keyword evidence="1" id="KW-0472">Membrane</keyword>
<dbReference type="Pfam" id="PF06897">
    <property type="entry name" value="DUF1269"/>
    <property type="match status" value="1"/>
</dbReference>